<keyword evidence="3 11" id="KW-0808">Transferase</keyword>
<dbReference type="EC" id="2.1.1.-" evidence="8"/>
<dbReference type="InterPro" id="IPR017985">
    <property type="entry name" value="MeTrfase_CN4_CS"/>
</dbReference>
<dbReference type="PROSITE" id="PS00093">
    <property type="entry name" value="N4_MTASE"/>
    <property type="match status" value="1"/>
</dbReference>
<reference evidence="11 12" key="1">
    <citation type="submission" date="2020-02" db="EMBL/GenBank/DDBJ databases">
        <authorList>
            <person name="Hogendoorn C."/>
        </authorList>
    </citation>
    <scope>NUCLEOTIDE SEQUENCE [LARGE SCALE GENOMIC DNA]</scope>
    <source>
        <strain evidence="11">R501</strain>
    </source>
</reference>
<evidence type="ECO:0000256" key="4">
    <source>
        <dbReference type="ARBA" id="ARBA00022691"/>
    </source>
</evidence>
<evidence type="ECO:0000256" key="6">
    <source>
        <dbReference type="ARBA" id="ARBA00023125"/>
    </source>
</evidence>
<keyword evidence="12" id="KW-1185">Reference proteome</keyword>
<dbReference type="GO" id="GO:0009307">
    <property type="term" value="P:DNA restriction-modification system"/>
    <property type="evidence" value="ECO:0007669"/>
    <property type="project" value="UniProtKB-KW"/>
</dbReference>
<dbReference type="Proteomes" id="UP000503399">
    <property type="component" value="Chromosome"/>
</dbReference>
<dbReference type="Gene3D" id="3.40.50.150">
    <property type="entry name" value="Vaccinia Virus protein VP39"/>
    <property type="match status" value="1"/>
</dbReference>
<evidence type="ECO:0000313" key="11">
    <source>
        <dbReference type="EMBL" id="CAB1129517.1"/>
    </source>
</evidence>
<dbReference type="EMBL" id="LR778114">
    <property type="protein sequence ID" value="CAB1129517.1"/>
    <property type="molecule type" value="Genomic_DNA"/>
</dbReference>
<dbReference type="KEGG" id="hfv:R50_2020"/>
<keyword evidence="5" id="KW-0680">Restriction system</keyword>
<feature type="domain" description="DNA methylase N-4/N-6" evidence="10">
    <location>
        <begin position="31"/>
        <end position="304"/>
    </location>
</feature>
<evidence type="ECO:0000256" key="9">
    <source>
        <dbReference type="SAM" id="MobiDB-lite"/>
    </source>
</evidence>
<dbReference type="GO" id="GO:0008170">
    <property type="term" value="F:N-methyltransferase activity"/>
    <property type="evidence" value="ECO:0007669"/>
    <property type="project" value="InterPro"/>
</dbReference>
<keyword evidence="6" id="KW-0238">DNA-binding</keyword>
<evidence type="ECO:0000256" key="2">
    <source>
        <dbReference type="ARBA" id="ARBA00022603"/>
    </source>
</evidence>
<accession>A0A6F8ZHP7</accession>
<evidence type="ECO:0000259" key="10">
    <source>
        <dbReference type="Pfam" id="PF01555"/>
    </source>
</evidence>
<evidence type="ECO:0000256" key="3">
    <source>
        <dbReference type="ARBA" id="ARBA00022679"/>
    </source>
</evidence>
<comment type="catalytic activity">
    <reaction evidence="7">
        <text>a 2'-deoxycytidine in DNA + S-adenosyl-L-methionine = an N(4)-methyl-2'-deoxycytidine in DNA + S-adenosyl-L-homocysteine + H(+)</text>
        <dbReference type="Rhea" id="RHEA:16857"/>
        <dbReference type="Rhea" id="RHEA-COMP:11369"/>
        <dbReference type="Rhea" id="RHEA-COMP:13674"/>
        <dbReference type="ChEBI" id="CHEBI:15378"/>
        <dbReference type="ChEBI" id="CHEBI:57856"/>
        <dbReference type="ChEBI" id="CHEBI:59789"/>
        <dbReference type="ChEBI" id="CHEBI:85452"/>
        <dbReference type="ChEBI" id="CHEBI:137933"/>
        <dbReference type="EC" id="2.1.1.113"/>
    </reaction>
</comment>
<dbReference type="GO" id="GO:0015667">
    <property type="term" value="F:site-specific DNA-methyltransferase (cytosine-N4-specific) activity"/>
    <property type="evidence" value="ECO:0007669"/>
    <property type="project" value="UniProtKB-EC"/>
</dbReference>
<evidence type="ECO:0000313" key="12">
    <source>
        <dbReference type="Proteomes" id="UP000503399"/>
    </source>
</evidence>
<sequence>MDPAWRTATGSALVWIGDAEETLRRLPDASVRACVTSPPYFQLRDYGVERQIGLEPSIDEYIGRLVAVFREVHRVLRDDGTLWVVIADTYGRGRRVLSAGDRERWAHGQSAWANAAPQGTAVLPDKQLLGVPWRLAFALQADGWILRSDIIWAKPAPLPESVRDRPTRSHEHVFLLAKSPNYYYDLEAATEPARTDPQRQRRDRSGESWNLGGPYKPHTGFKNEGSGRRHLRDVWVLHARGAGGSHYATFPLALAERVILIASQPGDVVLDPFAGSGTTLVAAQRNGRTGWGIELNPAYLPIIQRRCAQQALPWWSEGP</sequence>
<protein>
    <recommendedName>
        <fullName evidence="8">Methyltransferase</fullName>
        <ecNumber evidence="8">2.1.1.-</ecNumber>
    </recommendedName>
</protein>
<dbReference type="PRINTS" id="PR00508">
    <property type="entry name" value="S21N4MTFRASE"/>
</dbReference>
<evidence type="ECO:0000256" key="8">
    <source>
        <dbReference type="RuleBase" id="RU362026"/>
    </source>
</evidence>
<feature type="region of interest" description="Disordered" evidence="9">
    <location>
        <begin position="189"/>
        <end position="225"/>
    </location>
</feature>
<feature type="compositionally biased region" description="Basic and acidic residues" evidence="9">
    <location>
        <begin position="193"/>
        <end position="206"/>
    </location>
</feature>
<dbReference type="InterPro" id="IPR001091">
    <property type="entry name" value="RM_Methyltransferase"/>
</dbReference>
<evidence type="ECO:0000256" key="1">
    <source>
        <dbReference type="ARBA" id="ARBA00010203"/>
    </source>
</evidence>
<dbReference type="GO" id="GO:0032259">
    <property type="term" value="P:methylation"/>
    <property type="evidence" value="ECO:0007669"/>
    <property type="project" value="UniProtKB-KW"/>
</dbReference>
<dbReference type="InterPro" id="IPR029063">
    <property type="entry name" value="SAM-dependent_MTases_sf"/>
</dbReference>
<dbReference type="GO" id="GO:0003677">
    <property type="term" value="F:DNA binding"/>
    <property type="evidence" value="ECO:0007669"/>
    <property type="project" value="UniProtKB-KW"/>
</dbReference>
<dbReference type="REBASE" id="390411">
    <property type="entry name" value="M.FbaR501ORF2020P"/>
</dbReference>
<comment type="similarity">
    <text evidence="1">Belongs to the N(4)/N(6)-methyltransferase family. N(4) subfamily.</text>
</comment>
<evidence type="ECO:0000256" key="7">
    <source>
        <dbReference type="ARBA" id="ARBA00049120"/>
    </source>
</evidence>
<name>A0A6F8ZHP7_9FIRM</name>
<gene>
    <name evidence="11" type="primary">cfr9IM</name>
    <name evidence="11" type="ORF">R50_2020</name>
</gene>
<proteinExistence type="inferred from homology"/>
<dbReference type="Pfam" id="PF01555">
    <property type="entry name" value="N6_N4_Mtase"/>
    <property type="match status" value="1"/>
</dbReference>
<dbReference type="AlphaFoldDB" id="A0A6F8ZHP7"/>
<dbReference type="SUPFAM" id="SSF53335">
    <property type="entry name" value="S-adenosyl-L-methionine-dependent methyltransferases"/>
    <property type="match status" value="1"/>
</dbReference>
<evidence type="ECO:0000256" key="5">
    <source>
        <dbReference type="ARBA" id="ARBA00022747"/>
    </source>
</evidence>
<keyword evidence="2 11" id="KW-0489">Methyltransferase</keyword>
<dbReference type="InterPro" id="IPR002941">
    <property type="entry name" value="DNA_methylase_N4/N6"/>
</dbReference>
<keyword evidence="4" id="KW-0949">S-adenosyl-L-methionine</keyword>
<organism evidence="11 12">
    <name type="scientific">Candidatus Hydrogenisulfobacillus filiaventi</name>
    <dbReference type="NCBI Taxonomy" id="2707344"/>
    <lineage>
        <taxon>Bacteria</taxon>
        <taxon>Bacillati</taxon>
        <taxon>Bacillota</taxon>
        <taxon>Clostridia</taxon>
        <taxon>Eubacteriales</taxon>
        <taxon>Clostridiales Family XVII. Incertae Sedis</taxon>
        <taxon>Candidatus Hydrogenisulfobacillus</taxon>
    </lineage>
</organism>